<feature type="domain" description="Sigma-54 factor interaction" evidence="5">
    <location>
        <begin position="148"/>
        <end position="376"/>
    </location>
</feature>
<dbReference type="SUPFAM" id="SSF52540">
    <property type="entry name" value="P-loop containing nucleoside triphosphate hydrolases"/>
    <property type="match status" value="1"/>
</dbReference>
<comment type="caution">
    <text evidence="6">The sequence shown here is derived from an EMBL/GenBank/DDBJ whole genome shotgun (WGS) entry which is preliminary data.</text>
</comment>
<dbReference type="CDD" id="cd00009">
    <property type="entry name" value="AAA"/>
    <property type="match status" value="1"/>
</dbReference>
<dbReference type="Gene3D" id="1.10.10.60">
    <property type="entry name" value="Homeodomain-like"/>
    <property type="match status" value="1"/>
</dbReference>
<evidence type="ECO:0000256" key="2">
    <source>
        <dbReference type="ARBA" id="ARBA00022840"/>
    </source>
</evidence>
<dbReference type="GO" id="GO:0006355">
    <property type="term" value="P:regulation of DNA-templated transcription"/>
    <property type="evidence" value="ECO:0007669"/>
    <property type="project" value="InterPro"/>
</dbReference>
<name>A0A845QSG1_9FIRM</name>
<keyword evidence="3" id="KW-0805">Transcription regulation</keyword>
<dbReference type="SUPFAM" id="SSF46689">
    <property type="entry name" value="Homeodomain-like"/>
    <property type="match status" value="1"/>
</dbReference>
<organism evidence="6 7">
    <name type="scientific">Anaerotruncus colihominis</name>
    <dbReference type="NCBI Taxonomy" id="169435"/>
    <lineage>
        <taxon>Bacteria</taxon>
        <taxon>Bacillati</taxon>
        <taxon>Bacillota</taxon>
        <taxon>Clostridia</taxon>
        <taxon>Eubacteriales</taxon>
        <taxon>Oscillospiraceae</taxon>
        <taxon>Anaerotruncus</taxon>
    </lineage>
</organism>
<dbReference type="GO" id="GO:0043565">
    <property type="term" value="F:sequence-specific DNA binding"/>
    <property type="evidence" value="ECO:0007669"/>
    <property type="project" value="InterPro"/>
</dbReference>
<evidence type="ECO:0000313" key="7">
    <source>
        <dbReference type="Proteomes" id="UP000446866"/>
    </source>
</evidence>
<evidence type="ECO:0000313" key="6">
    <source>
        <dbReference type="EMBL" id="NBH62948.1"/>
    </source>
</evidence>
<evidence type="ECO:0000256" key="3">
    <source>
        <dbReference type="ARBA" id="ARBA00023015"/>
    </source>
</evidence>
<dbReference type="InterPro" id="IPR027417">
    <property type="entry name" value="P-loop_NTPase"/>
</dbReference>
<dbReference type="GO" id="GO:0005524">
    <property type="term" value="F:ATP binding"/>
    <property type="evidence" value="ECO:0007669"/>
    <property type="project" value="UniProtKB-KW"/>
</dbReference>
<dbReference type="Gene3D" id="3.30.450.20">
    <property type="entry name" value="PAS domain"/>
    <property type="match status" value="1"/>
</dbReference>
<keyword evidence="4" id="KW-0804">Transcription</keyword>
<dbReference type="InterPro" id="IPR025662">
    <property type="entry name" value="Sigma_54_int_dom_ATP-bd_1"/>
</dbReference>
<accession>A0A845QSG1</accession>
<dbReference type="FunFam" id="3.40.50.300:FF:000006">
    <property type="entry name" value="DNA-binding transcriptional regulator NtrC"/>
    <property type="match status" value="1"/>
</dbReference>
<dbReference type="InterPro" id="IPR003593">
    <property type="entry name" value="AAA+_ATPase"/>
</dbReference>
<dbReference type="Gene3D" id="1.10.8.60">
    <property type="match status" value="1"/>
</dbReference>
<proteinExistence type="predicted"/>
<dbReference type="PANTHER" id="PTHR32071:SF74">
    <property type="entry name" value="TRANSCRIPTIONAL ACTIVATOR ROCR"/>
    <property type="match status" value="1"/>
</dbReference>
<dbReference type="PANTHER" id="PTHR32071">
    <property type="entry name" value="TRANSCRIPTIONAL REGULATORY PROTEIN"/>
    <property type="match status" value="1"/>
</dbReference>
<keyword evidence="2" id="KW-0067">ATP-binding</keyword>
<dbReference type="RefSeq" id="WP_160203229.1">
    <property type="nucleotide sequence ID" value="NZ_QXWK01000045.1"/>
</dbReference>
<protein>
    <recommendedName>
        <fullName evidence="5">Sigma-54 factor interaction domain-containing protein</fullName>
    </recommendedName>
</protein>
<dbReference type="PROSITE" id="PS50045">
    <property type="entry name" value="SIGMA54_INTERACT_4"/>
    <property type="match status" value="1"/>
</dbReference>
<dbReference type="InterPro" id="IPR002078">
    <property type="entry name" value="Sigma_54_int"/>
</dbReference>
<dbReference type="InterPro" id="IPR009057">
    <property type="entry name" value="Homeodomain-like_sf"/>
</dbReference>
<dbReference type="PROSITE" id="PS00676">
    <property type="entry name" value="SIGMA54_INTERACT_2"/>
    <property type="match status" value="1"/>
</dbReference>
<dbReference type="Gene3D" id="3.40.50.300">
    <property type="entry name" value="P-loop containing nucleotide triphosphate hydrolases"/>
    <property type="match status" value="1"/>
</dbReference>
<dbReference type="InterPro" id="IPR002197">
    <property type="entry name" value="HTH_Fis"/>
</dbReference>
<dbReference type="EMBL" id="QXWK01000045">
    <property type="protein sequence ID" value="NBH62948.1"/>
    <property type="molecule type" value="Genomic_DNA"/>
</dbReference>
<evidence type="ECO:0000259" key="5">
    <source>
        <dbReference type="PROSITE" id="PS50045"/>
    </source>
</evidence>
<dbReference type="AlphaFoldDB" id="A0A845QSG1"/>
<dbReference type="SMART" id="SM00382">
    <property type="entry name" value="AAA"/>
    <property type="match status" value="1"/>
</dbReference>
<dbReference type="Proteomes" id="UP000446866">
    <property type="component" value="Unassembled WGS sequence"/>
</dbReference>
<sequence length="464" mass="52669">MLRRYAEQILNVFNYIDAIIVTNSSGIIEYYVNRRPHLNRLREEDIRGMHILELYPDLTEETSSICRVLRSGQPIYNEYQSMRAIKTGQVFNGINTTIPIKHNDEVIGVAEVTRWADDDLQRKDIPLSLKQTQEKNEKSMRLYTVDDIITCAPQMKEIKERVKRIAETDSSVLIYGQTGTGKELIAQSIHTAGKRSSKRFVSQNCAAIPETLLESILFGTTKGSYTGAENRPGLFEVANGGTLFLDEINSMELGMQAKLLKVIEEKKVTRIGSTQPIPIDVKVVSAVNEPPENCVSAKKLREDLFYRLSVVRLDIPPLSARPGDVKLLTRYFLDYFNARMDRDVMDVSEEVEQLFQNYTWPGNVREMKNIIEGAYNLISSRIIQMQDLPGYLTRSDTKTPLQAFYGAKLPEGKSLAEMTAAFEKEIITHTLAGAKSLSEAARTLRITKQGLSYKMLKYDIQFKE</sequence>
<dbReference type="InterPro" id="IPR058031">
    <property type="entry name" value="AAA_lid_NorR"/>
</dbReference>
<dbReference type="SUPFAM" id="SSF55785">
    <property type="entry name" value="PYP-like sensor domain (PAS domain)"/>
    <property type="match status" value="1"/>
</dbReference>
<dbReference type="Pfam" id="PF00158">
    <property type="entry name" value="Sigma54_activat"/>
    <property type="match status" value="1"/>
</dbReference>
<evidence type="ECO:0000256" key="4">
    <source>
        <dbReference type="ARBA" id="ARBA00023163"/>
    </source>
</evidence>
<evidence type="ECO:0000256" key="1">
    <source>
        <dbReference type="ARBA" id="ARBA00022741"/>
    </source>
</evidence>
<keyword evidence="7" id="KW-1185">Reference proteome</keyword>
<dbReference type="InterPro" id="IPR035965">
    <property type="entry name" value="PAS-like_dom_sf"/>
</dbReference>
<gene>
    <name evidence="6" type="ORF">D0435_15000</name>
</gene>
<dbReference type="Pfam" id="PF02954">
    <property type="entry name" value="HTH_8"/>
    <property type="match status" value="1"/>
</dbReference>
<reference evidence="6 7" key="1">
    <citation type="submission" date="2018-08" db="EMBL/GenBank/DDBJ databases">
        <title>Murine metabolic-syndrome-specific gut microbial biobank.</title>
        <authorList>
            <person name="Liu C."/>
        </authorList>
    </citation>
    <scope>NUCLEOTIDE SEQUENCE [LARGE SCALE GENOMIC DNA]</scope>
    <source>
        <strain evidence="6 7">28</strain>
    </source>
</reference>
<dbReference type="Pfam" id="PF25601">
    <property type="entry name" value="AAA_lid_14"/>
    <property type="match status" value="1"/>
</dbReference>
<keyword evidence="1" id="KW-0547">Nucleotide-binding</keyword>
<dbReference type="PROSITE" id="PS00675">
    <property type="entry name" value="SIGMA54_INTERACT_1"/>
    <property type="match status" value="1"/>
</dbReference>
<dbReference type="InterPro" id="IPR025943">
    <property type="entry name" value="Sigma_54_int_dom_ATP-bd_2"/>
</dbReference>